<evidence type="ECO:0000313" key="1">
    <source>
        <dbReference type="EMBL" id="AGL00965.1"/>
    </source>
</evidence>
<dbReference type="EMBL" id="CP003273">
    <property type="protein sequence ID" value="AGL00965.1"/>
    <property type="molecule type" value="Genomic_DNA"/>
</dbReference>
<dbReference type="STRING" id="767817.Desgi_1477"/>
<reference evidence="1 2" key="1">
    <citation type="submission" date="2012-01" db="EMBL/GenBank/DDBJ databases">
        <title>Complete sequence of Desulfotomaculum gibsoniae DSM 7213.</title>
        <authorList>
            <consortium name="US DOE Joint Genome Institute"/>
            <person name="Lucas S."/>
            <person name="Han J."/>
            <person name="Lapidus A."/>
            <person name="Cheng J.-F."/>
            <person name="Goodwin L."/>
            <person name="Pitluck S."/>
            <person name="Peters L."/>
            <person name="Ovchinnikova G."/>
            <person name="Teshima H."/>
            <person name="Detter J.C."/>
            <person name="Han C."/>
            <person name="Tapia R."/>
            <person name="Land M."/>
            <person name="Hauser L."/>
            <person name="Kyrpides N."/>
            <person name="Ivanova N."/>
            <person name="Pagani I."/>
            <person name="Parshina S."/>
            <person name="Plugge C."/>
            <person name="Muyzer G."/>
            <person name="Kuever J."/>
            <person name="Ivanova A."/>
            <person name="Nazina T."/>
            <person name="Klenk H.-P."/>
            <person name="Brambilla E."/>
            <person name="Spring S."/>
            <person name="Stams A.F."/>
            <person name="Woyke T."/>
        </authorList>
    </citation>
    <scope>NUCLEOTIDE SEQUENCE [LARGE SCALE GENOMIC DNA]</scope>
    <source>
        <strain evidence="1 2">DSM 7213</strain>
    </source>
</reference>
<accession>R4KK85</accession>
<dbReference type="AlphaFoldDB" id="R4KK85"/>
<name>R4KK85_9FIRM</name>
<gene>
    <name evidence="1" type="ORF">Desgi_1477</name>
</gene>
<dbReference type="HOGENOM" id="CLU_178120_1_0_9"/>
<keyword evidence="2" id="KW-1185">Reference proteome</keyword>
<dbReference type="Proteomes" id="UP000013520">
    <property type="component" value="Chromosome"/>
</dbReference>
<dbReference type="KEGG" id="dgi:Desgi_1477"/>
<dbReference type="eggNOG" id="COG2909">
    <property type="taxonomic scope" value="Bacteria"/>
</dbReference>
<evidence type="ECO:0008006" key="3">
    <source>
        <dbReference type="Google" id="ProtNLM"/>
    </source>
</evidence>
<organism evidence="1 2">
    <name type="scientific">Desulfoscipio gibsoniae DSM 7213</name>
    <dbReference type="NCBI Taxonomy" id="767817"/>
    <lineage>
        <taxon>Bacteria</taxon>
        <taxon>Bacillati</taxon>
        <taxon>Bacillota</taxon>
        <taxon>Clostridia</taxon>
        <taxon>Eubacteriales</taxon>
        <taxon>Desulfallaceae</taxon>
        <taxon>Desulfoscipio</taxon>
    </lineage>
</organism>
<protein>
    <recommendedName>
        <fullName evidence="3">Helix-turn-helix domain-containing protein</fullName>
    </recommendedName>
</protein>
<sequence>MDYITAREDVDRWGITRRRVHILCVQDRIEGAQRLGNMWAILKNAEKPVDRRTLRYKKIWNGVGRNKV</sequence>
<evidence type="ECO:0000313" key="2">
    <source>
        <dbReference type="Proteomes" id="UP000013520"/>
    </source>
</evidence>
<proteinExistence type="predicted"/>